<name>A0AAN6SZR6_9PEZI</name>
<reference evidence="1" key="2">
    <citation type="submission" date="2023-05" db="EMBL/GenBank/DDBJ databases">
        <authorList>
            <consortium name="Lawrence Berkeley National Laboratory"/>
            <person name="Steindorff A."/>
            <person name="Hensen N."/>
            <person name="Bonometti L."/>
            <person name="Westerberg I."/>
            <person name="Brannstrom I.O."/>
            <person name="Guillou S."/>
            <person name="Cros-Aarteil S."/>
            <person name="Calhoun S."/>
            <person name="Haridas S."/>
            <person name="Kuo A."/>
            <person name="Mondo S."/>
            <person name="Pangilinan J."/>
            <person name="Riley R."/>
            <person name="Labutti K."/>
            <person name="Andreopoulos B."/>
            <person name="Lipzen A."/>
            <person name="Chen C."/>
            <person name="Yanf M."/>
            <person name="Daum C."/>
            <person name="Ng V."/>
            <person name="Clum A."/>
            <person name="Ohm R."/>
            <person name="Martin F."/>
            <person name="Silar P."/>
            <person name="Natvig D."/>
            <person name="Lalanne C."/>
            <person name="Gautier V."/>
            <person name="Ament-Velasquez S.L."/>
            <person name="Kruys A."/>
            <person name="Hutchinson M.I."/>
            <person name="Powell A.J."/>
            <person name="Barry K."/>
            <person name="Miller A.N."/>
            <person name="Grigoriev I.V."/>
            <person name="Debuchy R."/>
            <person name="Gladieux P."/>
            <person name="Thoren M.H."/>
            <person name="Johannesson H."/>
        </authorList>
    </citation>
    <scope>NUCLEOTIDE SEQUENCE</scope>
    <source>
        <strain evidence="1">CBS 757.83</strain>
    </source>
</reference>
<gene>
    <name evidence="1" type="ORF">N658DRAFT_487380</name>
</gene>
<sequence length="348" mass="40835">MPQRRGVVLDRPASVGNRTEWQRRVEEDGELLLDGELDDTRVVCRKEQEERVRAWQLMRLRLRFIETYKKRDFNQIWLDLCQDDPEAKAAIRSYLRDYVEISQTTGPVLGEQEFEYVQTITSTTTVITHWRILVAYADNMILRPMRRDDPAADETRRPRQLVEVEVEWIRKDLAARFSLIRESELTFEKVETTADDVLMLLDTLWTRAEDVPCKPQYRIALHWTLILAGLGFRPGSLMRFCSKHVRLSVIRDLNNGRTTLAATINVTHDKRHKADPRRQEPEYVNSTVGFTVFFVPCQLLCLVSLIATQAIADHKMLNRPNLEHTDALELHWRKDIMEREIFPSSYNK</sequence>
<dbReference type="AlphaFoldDB" id="A0AAN6SZR6"/>
<dbReference type="Proteomes" id="UP001305647">
    <property type="component" value="Unassembled WGS sequence"/>
</dbReference>
<dbReference type="PANTHER" id="PTHR37535">
    <property type="entry name" value="FLUG DOMAIN PROTEIN"/>
    <property type="match status" value="1"/>
</dbReference>
<dbReference type="EMBL" id="MU863646">
    <property type="protein sequence ID" value="KAK4099790.1"/>
    <property type="molecule type" value="Genomic_DNA"/>
</dbReference>
<dbReference type="PANTHER" id="PTHR37535:SF3">
    <property type="entry name" value="FLUG DOMAIN-CONTAINING PROTEIN"/>
    <property type="match status" value="1"/>
</dbReference>
<accession>A0AAN6SZR6</accession>
<protein>
    <submittedName>
        <fullName evidence="1">Uncharacterized protein</fullName>
    </submittedName>
</protein>
<evidence type="ECO:0000313" key="1">
    <source>
        <dbReference type="EMBL" id="KAK4099790.1"/>
    </source>
</evidence>
<organism evidence="1 2">
    <name type="scientific">Parathielavia hyrcaniae</name>
    <dbReference type="NCBI Taxonomy" id="113614"/>
    <lineage>
        <taxon>Eukaryota</taxon>
        <taxon>Fungi</taxon>
        <taxon>Dikarya</taxon>
        <taxon>Ascomycota</taxon>
        <taxon>Pezizomycotina</taxon>
        <taxon>Sordariomycetes</taxon>
        <taxon>Sordariomycetidae</taxon>
        <taxon>Sordariales</taxon>
        <taxon>Chaetomiaceae</taxon>
        <taxon>Parathielavia</taxon>
    </lineage>
</organism>
<keyword evidence="2" id="KW-1185">Reference proteome</keyword>
<evidence type="ECO:0000313" key="2">
    <source>
        <dbReference type="Proteomes" id="UP001305647"/>
    </source>
</evidence>
<comment type="caution">
    <text evidence="1">The sequence shown here is derived from an EMBL/GenBank/DDBJ whole genome shotgun (WGS) entry which is preliminary data.</text>
</comment>
<reference evidence="1" key="1">
    <citation type="journal article" date="2023" name="Mol. Phylogenet. Evol.">
        <title>Genome-scale phylogeny and comparative genomics of the fungal order Sordariales.</title>
        <authorList>
            <person name="Hensen N."/>
            <person name="Bonometti L."/>
            <person name="Westerberg I."/>
            <person name="Brannstrom I.O."/>
            <person name="Guillou S."/>
            <person name="Cros-Aarteil S."/>
            <person name="Calhoun S."/>
            <person name="Haridas S."/>
            <person name="Kuo A."/>
            <person name="Mondo S."/>
            <person name="Pangilinan J."/>
            <person name="Riley R."/>
            <person name="LaButti K."/>
            <person name="Andreopoulos B."/>
            <person name="Lipzen A."/>
            <person name="Chen C."/>
            <person name="Yan M."/>
            <person name="Daum C."/>
            <person name="Ng V."/>
            <person name="Clum A."/>
            <person name="Steindorff A."/>
            <person name="Ohm R.A."/>
            <person name="Martin F."/>
            <person name="Silar P."/>
            <person name="Natvig D.O."/>
            <person name="Lalanne C."/>
            <person name="Gautier V."/>
            <person name="Ament-Velasquez S.L."/>
            <person name="Kruys A."/>
            <person name="Hutchinson M.I."/>
            <person name="Powell A.J."/>
            <person name="Barry K."/>
            <person name="Miller A.N."/>
            <person name="Grigoriev I.V."/>
            <person name="Debuchy R."/>
            <person name="Gladieux P."/>
            <person name="Hiltunen Thoren M."/>
            <person name="Johannesson H."/>
        </authorList>
    </citation>
    <scope>NUCLEOTIDE SEQUENCE</scope>
    <source>
        <strain evidence="1">CBS 757.83</strain>
    </source>
</reference>
<proteinExistence type="predicted"/>